<evidence type="ECO:0000313" key="2">
    <source>
        <dbReference type="Proteomes" id="UP001186944"/>
    </source>
</evidence>
<accession>A0AA88Y4N9</accession>
<proteinExistence type="predicted"/>
<dbReference type="AlphaFoldDB" id="A0AA88Y4N9"/>
<dbReference type="Proteomes" id="UP001186944">
    <property type="component" value="Unassembled WGS sequence"/>
</dbReference>
<reference evidence="1" key="1">
    <citation type="submission" date="2019-08" db="EMBL/GenBank/DDBJ databases">
        <title>The improved chromosome-level genome for the pearl oyster Pinctada fucata martensii using PacBio sequencing and Hi-C.</title>
        <authorList>
            <person name="Zheng Z."/>
        </authorList>
    </citation>
    <scope>NUCLEOTIDE SEQUENCE</scope>
    <source>
        <strain evidence="1">ZZ-2019</strain>
        <tissue evidence="1">Adductor muscle</tissue>
    </source>
</reference>
<gene>
    <name evidence="1" type="ORF">FSP39_013517</name>
</gene>
<protein>
    <submittedName>
        <fullName evidence="1">Uncharacterized protein</fullName>
    </submittedName>
</protein>
<comment type="caution">
    <text evidence="1">The sequence shown here is derived from an EMBL/GenBank/DDBJ whole genome shotgun (WGS) entry which is preliminary data.</text>
</comment>
<organism evidence="1 2">
    <name type="scientific">Pinctada imbricata</name>
    <name type="common">Atlantic pearl-oyster</name>
    <name type="synonym">Pinctada martensii</name>
    <dbReference type="NCBI Taxonomy" id="66713"/>
    <lineage>
        <taxon>Eukaryota</taxon>
        <taxon>Metazoa</taxon>
        <taxon>Spiralia</taxon>
        <taxon>Lophotrochozoa</taxon>
        <taxon>Mollusca</taxon>
        <taxon>Bivalvia</taxon>
        <taxon>Autobranchia</taxon>
        <taxon>Pteriomorphia</taxon>
        <taxon>Pterioida</taxon>
        <taxon>Pterioidea</taxon>
        <taxon>Pteriidae</taxon>
        <taxon>Pinctada</taxon>
    </lineage>
</organism>
<dbReference type="EMBL" id="VSWD01000007">
    <property type="protein sequence ID" value="KAK3097821.1"/>
    <property type="molecule type" value="Genomic_DNA"/>
</dbReference>
<keyword evidence="2" id="KW-1185">Reference proteome</keyword>
<sequence>MTSLYSFRDTVQSSPYTAPLHLKPSVDIMPQNMLRCFSMFILLRCAIGQTAQIVNEQVIVLGPSNSLMSTPRPGISGFGQVVLPQERQAIIPETHIVQTGDDDNNVEIVAIERPVLVPTVDARPPNVQDLVFVDPINGDIVSVTYNPTIYPVPAPVKYQQTYRLANARRFPLTYGPRRPPTFTSAAQNSYLSDHMFYDSLRSTRRGRLQQTVAPPRQRISTTPASVDNFWDRYLYMLM</sequence>
<name>A0AA88Y4N9_PINIB</name>
<evidence type="ECO:0000313" key="1">
    <source>
        <dbReference type="EMBL" id="KAK3097821.1"/>
    </source>
</evidence>